<protein>
    <submittedName>
        <fullName evidence="6">Major facilitator superfamily transporter</fullName>
    </submittedName>
</protein>
<dbReference type="InterPro" id="IPR036259">
    <property type="entry name" value="MFS_trans_sf"/>
</dbReference>
<evidence type="ECO:0000256" key="5">
    <source>
        <dbReference type="SAM" id="Phobius"/>
    </source>
</evidence>
<evidence type="ECO:0000313" key="6">
    <source>
        <dbReference type="EMBL" id="BAU81159.1"/>
    </source>
</evidence>
<keyword evidence="2" id="KW-0813">Transport</keyword>
<dbReference type="GO" id="GO:0015293">
    <property type="term" value="F:symporter activity"/>
    <property type="evidence" value="ECO:0007669"/>
    <property type="project" value="UniProtKB-KW"/>
</dbReference>
<keyword evidence="5" id="KW-1133">Transmembrane helix</keyword>
<evidence type="ECO:0000256" key="3">
    <source>
        <dbReference type="ARBA" id="ARBA00022475"/>
    </source>
</evidence>
<keyword evidence="7" id="KW-1185">Reference proteome</keyword>
<proteinExistence type="predicted"/>
<feature type="transmembrane region" description="Helical" evidence="5">
    <location>
        <begin position="29"/>
        <end position="49"/>
    </location>
</feature>
<dbReference type="RefSeq" id="WP_359879057.1">
    <property type="nucleotide sequence ID" value="NZ_JBEYHT010000032.1"/>
</dbReference>
<dbReference type="KEGG" id="slau:SLA_0204"/>
<organism evidence="6 7">
    <name type="scientific">Streptomyces laurentii</name>
    <dbReference type="NCBI Taxonomy" id="39478"/>
    <lineage>
        <taxon>Bacteria</taxon>
        <taxon>Bacillati</taxon>
        <taxon>Actinomycetota</taxon>
        <taxon>Actinomycetes</taxon>
        <taxon>Kitasatosporales</taxon>
        <taxon>Streptomycetaceae</taxon>
        <taxon>Streptomyces</taxon>
    </lineage>
</organism>
<gene>
    <name evidence="6" type="ORF">SLA_0204</name>
</gene>
<feature type="transmembrane region" description="Helical" evidence="5">
    <location>
        <begin position="85"/>
        <end position="104"/>
    </location>
</feature>
<evidence type="ECO:0000256" key="2">
    <source>
        <dbReference type="ARBA" id="ARBA00022448"/>
    </source>
</evidence>
<comment type="subcellular location">
    <subcellularLocation>
        <location evidence="1">Cell membrane</location>
        <topology evidence="1">Multi-pass membrane protein</topology>
    </subcellularLocation>
</comment>
<keyword evidence="3" id="KW-1003">Cell membrane</keyword>
<dbReference type="Proteomes" id="UP000217676">
    <property type="component" value="Chromosome"/>
</dbReference>
<accession>A0A160NS83</accession>
<reference evidence="6 7" key="1">
    <citation type="journal article" date="2016" name="Genome Announc.">
        <title>Complete Genome Sequence of Thiostrepton-Producing Streptomyces laurentii ATCC 31255.</title>
        <authorList>
            <person name="Doi K."/>
            <person name="Fujino Y."/>
            <person name="Nagayoshi Y."/>
            <person name="Ohshima T."/>
            <person name="Ogata S."/>
        </authorList>
    </citation>
    <scope>NUCLEOTIDE SEQUENCE [LARGE SCALE GENOMIC DNA]</scope>
    <source>
        <strain evidence="6 7">ATCC 31255</strain>
    </source>
</reference>
<keyword evidence="5" id="KW-0472">Membrane</keyword>
<evidence type="ECO:0000256" key="4">
    <source>
        <dbReference type="ARBA" id="ARBA00022847"/>
    </source>
</evidence>
<dbReference type="EMBL" id="AP017424">
    <property type="protein sequence ID" value="BAU81159.1"/>
    <property type="molecule type" value="Genomic_DNA"/>
</dbReference>
<name>A0A160NS83_STRLU</name>
<dbReference type="PANTHER" id="PTHR43528">
    <property type="entry name" value="ALPHA-KETOGLUTARATE PERMEASE"/>
    <property type="match status" value="1"/>
</dbReference>
<keyword evidence="5" id="KW-0812">Transmembrane</keyword>
<sequence length="129" mass="13284">MNGLFAVPAHLPAGQGSLAGAVTGQGLLALSLGMLFGLAGAAFVEPFPARTRYTGASLGSNLAFTILGGTAPLLPILLIEQTGDTIAPAWYVVAGSVAALPVVARMTKTSRHSMLPDTHRSMEREKETP</sequence>
<dbReference type="SUPFAM" id="SSF103473">
    <property type="entry name" value="MFS general substrate transporter"/>
    <property type="match status" value="1"/>
</dbReference>
<evidence type="ECO:0000313" key="7">
    <source>
        <dbReference type="Proteomes" id="UP000217676"/>
    </source>
</evidence>
<dbReference type="AlphaFoldDB" id="A0A160NS83"/>
<dbReference type="InterPro" id="IPR051084">
    <property type="entry name" value="H+-coupled_symporters"/>
</dbReference>
<keyword evidence="4" id="KW-0769">Symport</keyword>
<evidence type="ECO:0000256" key="1">
    <source>
        <dbReference type="ARBA" id="ARBA00004651"/>
    </source>
</evidence>
<feature type="transmembrane region" description="Helical" evidence="5">
    <location>
        <begin position="61"/>
        <end position="79"/>
    </location>
</feature>
<dbReference type="GO" id="GO:0005886">
    <property type="term" value="C:plasma membrane"/>
    <property type="evidence" value="ECO:0007669"/>
    <property type="project" value="UniProtKB-SubCell"/>
</dbReference>
<dbReference type="PANTHER" id="PTHR43528:SF1">
    <property type="entry name" value="ALPHA-KETOGLUTARATE PERMEASE"/>
    <property type="match status" value="1"/>
</dbReference>